<sequence length="362" mass="39547">MALAHEVAFEVNLIEDDGGLAGWAPVGTRTALSAHAERDTAMLISGAVSAAEPNERIRRSSGRYIVASRRADEEDGLRRAVPAGALVPRVTYRVVGWVSVQGQGDGRHHAVRVGLRVDGDGGDDERGSWLDCGAARVEVGGGWAEINGAFRLRASPRVAAVHVHGAPAGVDVKVMDLQVYATDRKARLTQLKEQTDKVRKRDVILKLGGGATMAGASIRVAQLENRFPFGSCINKTAIRNPKFVDFFCDNFDWAVVLREAYAHPAVEGVVLWGFMEGQMWRRDAYLVDADGTVNEAGQRFLQLQREWRSDARGIVDGDGRFKFRGFHGTYVAQVTTATGKMLKTFTVEKGDNSLELDLDIEI</sequence>
<dbReference type="GO" id="GO:0004553">
    <property type="term" value="F:hydrolase activity, hydrolyzing O-glycosyl compounds"/>
    <property type="evidence" value="ECO:0007669"/>
    <property type="project" value="InterPro"/>
</dbReference>
<name>A0A0D3G5M6_9ORYZ</name>
<keyword evidence="2" id="KW-1185">Reference proteome</keyword>
<dbReference type="AlphaFoldDB" id="A0A0D3G5M6"/>
<dbReference type="eggNOG" id="ENOG502QSCW">
    <property type="taxonomic scope" value="Eukaryota"/>
</dbReference>
<dbReference type="GO" id="GO:0005975">
    <property type="term" value="P:carbohydrate metabolic process"/>
    <property type="evidence" value="ECO:0007669"/>
    <property type="project" value="InterPro"/>
</dbReference>
<dbReference type="Proteomes" id="UP000026960">
    <property type="component" value="Chromosome 5"/>
</dbReference>
<reference evidence="1" key="1">
    <citation type="journal article" date="2009" name="Rice">
        <title>De Novo Next Generation Sequencing of Plant Genomes.</title>
        <authorList>
            <person name="Rounsley S."/>
            <person name="Marri P.R."/>
            <person name="Yu Y."/>
            <person name="He R."/>
            <person name="Sisneros N."/>
            <person name="Goicoechea J.L."/>
            <person name="Lee S.J."/>
            <person name="Angelova A."/>
            <person name="Kudrna D."/>
            <person name="Luo M."/>
            <person name="Affourtit J."/>
            <person name="Desany B."/>
            <person name="Knight J."/>
            <person name="Niazi F."/>
            <person name="Egholm M."/>
            <person name="Wing R.A."/>
        </authorList>
    </citation>
    <scope>NUCLEOTIDE SEQUENCE [LARGE SCALE GENOMIC DNA]</scope>
    <source>
        <strain evidence="1">cv. IRGC 105608</strain>
    </source>
</reference>
<dbReference type="Gene3D" id="2.60.120.260">
    <property type="entry name" value="Galactose-binding domain-like"/>
    <property type="match status" value="1"/>
</dbReference>
<dbReference type="SUPFAM" id="SSF51445">
    <property type="entry name" value="(Trans)glycosidases"/>
    <property type="match status" value="1"/>
</dbReference>
<dbReference type="Gramene" id="OBART05G10480.1">
    <property type="protein sequence ID" value="OBART05G10480.1"/>
    <property type="gene ID" value="OBART05G10480"/>
</dbReference>
<dbReference type="PANTHER" id="PTHR31490">
    <property type="entry name" value="GLYCOSYL HYDROLASE"/>
    <property type="match status" value="1"/>
</dbReference>
<dbReference type="EnsemblPlants" id="OBART05G10480.1">
    <property type="protein sequence ID" value="OBART05G10480.1"/>
    <property type="gene ID" value="OBART05G10480"/>
</dbReference>
<evidence type="ECO:0000313" key="2">
    <source>
        <dbReference type="Proteomes" id="UP000026960"/>
    </source>
</evidence>
<evidence type="ECO:0000313" key="1">
    <source>
        <dbReference type="EnsemblPlants" id="OBART05G10480.1"/>
    </source>
</evidence>
<organism evidence="1">
    <name type="scientific">Oryza barthii</name>
    <dbReference type="NCBI Taxonomy" id="65489"/>
    <lineage>
        <taxon>Eukaryota</taxon>
        <taxon>Viridiplantae</taxon>
        <taxon>Streptophyta</taxon>
        <taxon>Embryophyta</taxon>
        <taxon>Tracheophyta</taxon>
        <taxon>Spermatophyta</taxon>
        <taxon>Magnoliopsida</taxon>
        <taxon>Liliopsida</taxon>
        <taxon>Poales</taxon>
        <taxon>Poaceae</taxon>
        <taxon>BOP clade</taxon>
        <taxon>Oryzoideae</taxon>
        <taxon>Oryzeae</taxon>
        <taxon>Oryzinae</taxon>
        <taxon>Oryza</taxon>
    </lineage>
</organism>
<dbReference type="HOGENOM" id="CLU_652784_0_0_1"/>
<dbReference type="PANTHER" id="PTHR31490:SF89">
    <property type="entry name" value="GH10 DOMAIN-CONTAINING PROTEIN"/>
    <property type="match status" value="1"/>
</dbReference>
<dbReference type="STRING" id="65489.A0A0D3G5M6"/>
<dbReference type="PaxDb" id="65489-OBART05G10480.1"/>
<accession>A0A0D3G5M6</accession>
<dbReference type="InterPro" id="IPR017853">
    <property type="entry name" value="GH"/>
</dbReference>
<evidence type="ECO:0008006" key="3">
    <source>
        <dbReference type="Google" id="ProtNLM"/>
    </source>
</evidence>
<dbReference type="InterPro" id="IPR008979">
    <property type="entry name" value="Galactose-bd-like_sf"/>
</dbReference>
<reference evidence="1" key="2">
    <citation type="submission" date="2015-03" db="UniProtKB">
        <authorList>
            <consortium name="EnsemblPlants"/>
        </authorList>
    </citation>
    <scope>IDENTIFICATION</scope>
</reference>
<proteinExistence type="predicted"/>
<dbReference type="SUPFAM" id="SSF49785">
    <property type="entry name" value="Galactose-binding domain-like"/>
    <property type="match status" value="1"/>
</dbReference>
<protein>
    <recommendedName>
        <fullName evidence="3">GH10 domain-containing protein</fullName>
    </recommendedName>
</protein>
<dbReference type="InterPro" id="IPR044846">
    <property type="entry name" value="GH10"/>
</dbReference>